<gene>
    <name evidence="4" type="ORF">PhCBS80983_g04137</name>
</gene>
<proteinExistence type="predicted"/>
<feature type="compositionally biased region" description="Basic and acidic residues" evidence="1">
    <location>
        <begin position="887"/>
        <end position="986"/>
    </location>
</feature>
<name>A0A507E0T1_9FUNG</name>
<dbReference type="InterPro" id="IPR029071">
    <property type="entry name" value="Ubiquitin-like_domsf"/>
</dbReference>
<feature type="region of interest" description="Disordered" evidence="1">
    <location>
        <begin position="621"/>
        <end position="1060"/>
    </location>
</feature>
<evidence type="ECO:0000259" key="2">
    <source>
        <dbReference type="PROSITE" id="PS50003"/>
    </source>
</evidence>
<feature type="compositionally biased region" description="Basic and acidic residues" evidence="1">
    <location>
        <begin position="752"/>
        <end position="772"/>
    </location>
</feature>
<evidence type="ECO:0000259" key="3">
    <source>
        <dbReference type="PROSITE" id="PS50200"/>
    </source>
</evidence>
<dbReference type="STRING" id="109895.A0A507E0T1"/>
<dbReference type="SUPFAM" id="SSF50729">
    <property type="entry name" value="PH domain-like"/>
    <property type="match status" value="1"/>
</dbReference>
<dbReference type="InterPro" id="IPR000159">
    <property type="entry name" value="RA_dom"/>
</dbReference>
<dbReference type="SMART" id="SM00233">
    <property type="entry name" value="PH"/>
    <property type="match status" value="1"/>
</dbReference>
<evidence type="ECO:0000256" key="1">
    <source>
        <dbReference type="SAM" id="MobiDB-lite"/>
    </source>
</evidence>
<dbReference type="PANTHER" id="PTHR38700:SF1">
    <property type="entry name" value="PH DOMAIN-CONTAINING PROTEIN"/>
    <property type="match status" value="1"/>
</dbReference>
<dbReference type="PANTHER" id="PTHR38700">
    <property type="entry name" value="YALI0E22418P"/>
    <property type="match status" value="1"/>
</dbReference>
<evidence type="ECO:0000313" key="4">
    <source>
        <dbReference type="EMBL" id="TPX57017.1"/>
    </source>
</evidence>
<dbReference type="Gene3D" id="2.30.29.30">
    <property type="entry name" value="Pleckstrin-homology domain (PH domain)/Phosphotyrosine-binding domain (PTB)"/>
    <property type="match status" value="1"/>
</dbReference>
<reference evidence="4 5" key="1">
    <citation type="journal article" date="2019" name="Sci. Rep.">
        <title>Comparative genomics of chytrid fungi reveal insights into the obligate biotrophic and pathogenic lifestyle of Synchytrium endobioticum.</title>
        <authorList>
            <person name="van de Vossenberg B.T.L.H."/>
            <person name="Warris S."/>
            <person name="Nguyen H.D.T."/>
            <person name="van Gent-Pelzer M.P.E."/>
            <person name="Joly D.L."/>
            <person name="van de Geest H.C."/>
            <person name="Bonants P.J.M."/>
            <person name="Smith D.S."/>
            <person name="Levesque C.A."/>
            <person name="van der Lee T.A.J."/>
        </authorList>
    </citation>
    <scope>NUCLEOTIDE SEQUENCE [LARGE SCALE GENOMIC DNA]</scope>
    <source>
        <strain evidence="4 5">CBS 809.83</strain>
    </source>
</reference>
<dbReference type="Proteomes" id="UP000318582">
    <property type="component" value="Unassembled WGS sequence"/>
</dbReference>
<protein>
    <recommendedName>
        <fullName evidence="6">PH domain-containing protein</fullName>
    </recommendedName>
</protein>
<dbReference type="AlphaFoldDB" id="A0A507E0T1"/>
<comment type="caution">
    <text evidence="4">The sequence shown here is derived from an EMBL/GenBank/DDBJ whole genome shotgun (WGS) entry which is preliminary data.</text>
</comment>
<feature type="region of interest" description="Disordered" evidence="1">
    <location>
        <begin position="97"/>
        <end position="128"/>
    </location>
</feature>
<feature type="compositionally biased region" description="Basic residues" evidence="1">
    <location>
        <begin position="773"/>
        <end position="782"/>
    </location>
</feature>
<dbReference type="Pfam" id="PF00169">
    <property type="entry name" value="PH"/>
    <property type="match status" value="1"/>
</dbReference>
<dbReference type="SUPFAM" id="SSF54236">
    <property type="entry name" value="Ubiquitin-like"/>
    <property type="match status" value="1"/>
</dbReference>
<feature type="compositionally biased region" description="Polar residues" evidence="1">
    <location>
        <begin position="993"/>
        <end position="1011"/>
    </location>
</feature>
<feature type="compositionally biased region" description="Basic and acidic residues" evidence="1">
    <location>
        <begin position="783"/>
        <end position="800"/>
    </location>
</feature>
<feature type="domain" description="PH" evidence="2">
    <location>
        <begin position="492"/>
        <end position="600"/>
    </location>
</feature>
<organism evidence="4 5">
    <name type="scientific">Powellomyces hirtus</name>
    <dbReference type="NCBI Taxonomy" id="109895"/>
    <lineage>
        <taxon>Eukaryota</taxon>
        <taxon>Fungi</taxon>
        <taxon>Fungi incertae sedis</taxon>
        <taxon>Chytridiomycota</taxon>
        <taxon>Chytridiomycota incertae sedis</taxon>
        <taxon>Chytridiomycetes</taxon>
        <taxon>Spizellomycetales</taxon>
        <taxon>Powellomycetaceae</taxon>
        <taxon>Powellomyces</taxon>
    </lineage>
</organism>
<evidence type="ECO:0008006" key="6">
    <source>
        <dbReference type="Google" id="ProtNLM"/>
    </source>
</evidence>
<evidence type="ECO:0000313" key="5">
    <source>
        <dbReference type="Proteomes" id="UP000318582"/>
    </source>
</evidence>
<feature type="compositionally biased region" description="Basic and acidic residues" evidence="1">
    <location>
        <begin position="814"/>
        <end position="825"/>
    </location>
</feature>
<dbReference type="PROSITE" id="PS50003">
    <property type="entry name" value="PH_DOMAIN"/>
    <property type="match status" value="1"/>
</dbReference>
<feature type="compositionally biased region" description="Acidic residues" evidence="1">
    <location>
        <begin position="188"/>
        <end position="206"/>
    </location>
</feature>
<accession>A0A507E0T1</accession>
<sequence length="1089" mass="122082">MASIPPGSQDEAAQGFQLSAIPLPFLELSHFLKSATPGYVASDLSLPVSPTAYHSNASIAQIVSDIAPRPLPVPYSEHTAEEVAQKFVPIERFPERDQSRPRLGGMVGQPSESQSEMINDRSDNTNDVAGGARVRFGGVNEPDTNEIAVAPKAASEPQSILKPGPMFSPVDFAALSASFSDSGSEGLSEYDDESEAGSVSDEDSGSETESTSESAEEQMDPRYRKKKQKLFLYGLTTEEEEAEMQSEIDMHDEGVEEEGVNQAVRQELIHETDSGRLESATLADYEDMDGLLVTLDRYLKKNRASRAAHAPPIPDPIAVLKHVKTKEAPSWAQEASELAVESDPETVESQPLGAMLQKVSESKDGATLGEGAAPDDKVHMILAKLTEANVKKITTRIYIEDAKSFKTLLLTSLMSADQIIHEVVTKFRQEESPNWTLFELCNDLSVERPLRDWEIVTDVISAWESGTSVNAIVMKKYGYRDTVSANSIAGKYPRVQGWMYMETKPGKWQRRFFVLREANLYHYKDAKQSGAESLFCGFSNFDVYTLSQRRRKTPTQFAFALRSTDSISMFENKQDYVRFLCVEKEERLFDWVLAIRLAKSEKTFADFPEIFEDYHEIPAKASQRRHGDSNAAVSSANKKPAGTLIDQNELNKGDGVLPPTPNLRREGSRSRRSPAAPKTLISAVPSSHQKLPSHRPPRPPISRRTAESPSGSDDDEEPLLVRQMRQTSAAAGDDEGLLFAEREGFVASRRPSRQETDREDPTSQSERDDVAYHAKRKPRTRRHTNDEPPSHFERDLDPHSMRRPPGAVRSTRSRGMDEVGEDVNRRASAHSSSSHGVSENRRRGSNLEAPSRRGGDAEHRERRTHREHHSTNGKDPERRRERHRDHGGRDVDQRDPQRERGEKGGDPEREREREHLARAKRRELERQHRERDKAMAPRDSEVRREHRRERETRRREHHHPQPHELRENEGRELDRLRGRDNGDQPLRRHRTTPSRGSAPSDKPNGSTSTTLVDRIDDIAAANSGAAAAATRPLHRSRTLRESGSKRSGAPAGPLIDISDSPNCRRCGCSEFKPGRGTTCSNCYHVHKES</sequence>
<feature type="compositionally biased region" description="Low complexity" evidence="1">
    <location>
        <begin position="1019"/>
        <end position="1029"/>
    </location>
</feature>
<feature type="compositionally biased region" description="Basic and acidic residues" evidence="1">
    <location>
        <begin position="869"/>
        <end position="879"/>
    </location>
</feature>
<dbReference type="Pfam" id="PF21989">
    <property type="entry name" value="RA_2"/>
    <property type="match status" value="1"/>
</dbReference>
<dbReference type="EMBL" id="QEAQ01000060">
    <property type="protein sequence ID" value="TPX57017.1"/>
    <property type="molecule type" value="Genomic_DNA"/>
</dbReference>
<keyword evidence="5" id="KW-1185">Reference proteome</keyword>
<dbReference type="InterPro" id="IPR001849">
    <property type="entry name" value="PH_domain"/>
</dbReference>
<feature type="domain" description="Ras-associating" evidence="3">
    <location>
        <begin position="391"/>
        <end position="478"/>
    </location>
</feature>
<dbReference type="CDD" id="cd17113">
    <property type="entry name" value="RA_ARAPs"/>
    <property type="match status" value="1"/>
</dbReference>
<feature type="compositionally biased region" description="Basic and acidic residues" evidence="1">
    <location>
        <begin position="850"/>
        <end position="861"/>
    </location>
</feature>
<feature type="region of interest" description="Disordered" evidence="1">
    <location>
        <begin position="179"/>
        <end position="223"/>
    </location>
</feature>
<dbReference type="GO" id="GO:0007165">
    <property type="term" value="P:signal transduction"/>
    <property type="evidence" value="ECO:0007669"/>
    <property type="project" value="InterPro"/>
</dbReference>
<dbReference type="Gene3D" id="3.10.20.90">
    <property type="entry name" value="Phosphatidylinositol 3-kinase Catalytic Subunit, Chain A, domain 1"/>
    <property type="match status" value="1"/>
</dbReference>
<dbReference type="PROSITE" id="PS50200">
    <property type="entry name" value="RA"/>
    <property type="match status" value="1"/>
</dbReference>
<dbReference type="InterPro" id="IPR011993">
    <property type="entry name" value="PH-like_dom_sf"/>
</dbReference>